<feature type="domain" description="Nudix hydrolase" evidence="2">
    <location>
        <begin position="7"/>
        <end position="142"/>
    </location>
</feature>
<dbReference type="PANTHER" id="PTHR43736">
    <property type="entry name" value="ADP-RIBOSE PYROPHOSPHATASE"/>
    <property type="match status" value="1"/>
</dbReference>
<dbReference type="STRING" id="1817825.A2720_03115"/>
<evidence type="ECO:0000313" key="3">
    <source>
        <dbReference type="EMBL" id="OGE81504.1"/>
    </source>
</evidence>
<dbReference type="InterPro" id="IPR015797">
    <property type="entry name" value="NUDIX_hydrolase-like_dom_sf"/>
</dbReference>
<sequence length="162" mass="18196">MAQRVFSQTFGVVGAILEKDGKILLIREADPGLDQGKWSHPAGWIDIGENPIDAAKREVKEESGFDFEPTALLGIYSLVRKDKETQWDRGIPHAIKLLFVGTISDQQSGLASDSAETKWFTLEEIYAMDGKTLRDLDIKQAVKDYFAGKRYPLDILRHTISE</sequence>
<protein>
    <recommendedName>
        <fullName evidence="2">Nudix hydrolase domain-containing protein</fullName>
    </recommendedName>
</protein>
<dbReference type="InterPro" id="IPR020084">
    <property type="entry name" value="NUDIX_hydrolase_CS"/>
</dbReference>
<dbReference type="PANTHER" id="PTHR43736:SF1">
    <property type="entry name" value="DIHYDRONEOPTERIN TRIPHOSPHATE DIPHOSPHATASE"/>
    <property type="match status" value="1"/>
</dbReference>
<dbReference type="InterPro" id="IPR000086">
    <property type="entry name" value="NUDIX_hydrolase_dom"/>
</dbReference>
<dbReference type="EMBL" id="MFEL01000008">
    <property type="protein sequence ID" value="OGE81504.1"/>
    <property type="molecule type" value="Genomic_DNA"/>
</dbReference>
<dbReference type="AlphaFoldDB" id="A0A1F5NVC6"/>
<dbReference type="PROSITE" id="PS00893">
    <property type="entry name" value="NUDIX_BOX"/>
    <property type="match status" value="1"/>
</dbReference>
<reference evidence="3 4" key="1">
    <citation type="journal article" date="2016" name="Nat. Commun.">
        <title>Thousands of microbial genomes shed light on interconnected biogeochemical processes in an aquifer system.</title>
        <authorList>
            <person name="Anantharaman K."/>
            <person name="Brown C.T."/>
            <person name="Hug L.A."/>
            <person name="Sharon I."/>
            <person name="Castelle C.J."/>
            <person name="Probst A.J."/>
            <person name="Thomas B.C."/>
            <person name="Singh A."/>
            <person name="Wilkins M.J."/>
            <person name="Karaoz U."/>
            <person name="Brodie E.L."/>
            <person name="Williams K.H."/>
            <person name="Hubbard S.S."/>
            <person name="Banfield J.F."/>
        </authorList>
    </citation>
    <scope>NUCLEOTIDE SEQUENCE [LARGE SCALE GENOMIC DNA]</scope>
</reference>
<dbReference type="SUPFAM" id="SSF55811">
    <property type="entry name" value="Nudix"/>
    <property type="match status" value="1"/>
</dbReference>
<accession>A0A1F5NVC6</accession>
<evidence type="ECO:0000259" key="2">
    <source>
        <dbReference type="PROSITE" id="PS51462"/>
    </source>
</evidence>
<keyword evidence="1" id="KW-0378">Hydrolase</keyword>
<comment type="caution">
    <text evidence="3">The sequence shown here is derived from an EMBL/GenBank/DDBJ whole genome shotgun (WGS) entry which is preliminary data.</text>
</comment>
<dbReference type="Proteomes" id="UP000178892">
    <property type="component" value="Unassembled WGS sequence"/>
</dbReference>
<gene>
    <name evidence="3" type="ORF">A2720_03115</name>
</gene>
<evidence type="ECO:0000313" key="4">
    <source>
        <dbReference type="Proteomes" id="UP000178892"/>
    </source>
</evidence>
<dbReference type="Gene3D" id="3.90.79.10">
    <property type="entry name" value="Nucleoside Triphosphate Pyrophosphohydrolase"/>
    <property type="match status" value="1"/>
</dbReference>
<dbReference type="PROSITE" id="PS51462">
    <property type="entry name" value="NUDIX"/>
    <property type="match status" value="1"/>
</dbReference>
<name>A0A1F5NVC6_9BACT</name>
<dbReference type="Pfam" id="PF00293">
    <property type="entry name" value="NUDIX"/>
    <property type="match status" value="1"/>
</dbReference>
<organism evidence="3 4">
    <name type="scientific">Candidatus Doudnabacteria bacterium RIFCSPHIGHO2_01_FULL_46_24</name>
    <dbReference type="NCBI Taxonomy" id="1817825"/>
    <lineage>
        <taxon>Bacteria</taxon>
        <taxon>Candidatus Doudnaibacteriota</taxon>
    </lineage>
</organism>
<dbReference type="GO" id="GO:0016787">
    <property type="term" value="F:hydrolase activity"/>
    <property type="evidence" value="ECO:0007669"/>
    <property type="project" value="UniProtKB-KW"/>
</dbReference>
<evidence type="ECO:0000256" key="1">
    <source>
        <dbReference type="ARBA" id="ARBA00022801"/>
    </source>
</evidence>
<proteinExistence type="predicted"/>